<feature type="region of interest" description="Disordered" evidence="1">
    <location>
        <begin position="412"/>
        <end position="440"/>
    </location>
</feature>
<proteinExistence type="predicted"/>
<evidence type="ECO:0000259" key="2">
    <source>
        <dbReference type="PROSITE" id="PS50076"/>
    </source>
</evidence>
<feature type="compositionally biased region" description="Polar residues" evidence="1">
    <location>
        <begin position="299"/>
        <end position="309"/>
    </location>
</feature>
<reference evidence="3" key="2">
    <citation type="submission" date="2021-02" db="EMBL/GenBank/DDBJ databases">
        <authorList>
            <person name="Kimball J.A."/>
            <person name="Haas M.W."/>
            <person name="Macchietto M."/>
            <person name="Kono T."/>
            <person name="Duquette J."/>
            <person name="Shao M."/>
        </authorList>
    </citation>
    <scope>NUCLEOTIDE SEQUENCE</scope>
    <source>
        <tissue evidence="3">Fresh leaf tissue</tissue>
    </source>
</reference>
<feature type="region of interest" description="Disordered" evidence="1">
    <location>
        <begin position="229"/>
        <end position="394"/>
    </location>
</feature>
<feature type="compositionally biased region" description="Polar residues" evidence="1">
    <location>
        <begin position="239"/>
        <end position="261"/>
    </location>
</feature>
<evidence type="ECO:0000313" key="3">
    <source>
        <dbReference type="EMBL" id="KAG8075588.1"/>
    </source>
</evidence>
<sequence>MDCNKDEAVKAKTLAEKMMLEKNFVGAKRMITKAQQLFKDVDSNISQMLTVCDIHCAADTKVNGEIDWYAILQVPVTADDTLIKKQYRKLALLLHPDKNNFAGAEAAFKLVGEANMTLTDHSKRSVYDMKRNAPVRAGSARVPYQQSRRNAPVRPNTTPVNLHNMCQQQQHKPSNPSGSQTFWTICPTCGMRYQYYLSILKKALRCQNCLKPFIAHDLNEQAVPSAANQQSAGVWKNSGAPQNFSGPQANVAGQQAQNSANPEVHAKSGSHNADANTTKEADGNKASASGGLKDKTKFAQATGNSSKASSVAGLKRGRRAVVESSESSISGTSSDSEEYTAVDGHAASSVTPGQHPRRSSRQKQEVKYKEESDDDDTDYHVNGDDGFVNPPSLKRLKKGGMFHVGESNETKLNDDATGHNGPANGVNNCNDTEDKRRGTAPCAEQIKKETTAAGEYSAEKENKFHSVSNNGLGSNYDDAPNEVVCADSEFFDFNQLRHVNQFKANQLWACYDNQSCMPRYYARITMVKTAPKFMVHFIWLEFDPKNKAEMAWSCGDLPVACGHFKHGVTDTTKETSMFSHIISWKRSKTRNCYEIYPRKGEVWALFKGWDIGWSSNAEKHKDYEYEVVQVLSDLSTNTSIIATPLVKIKGFVSLFMQSKEATMYVIPQDDALRFSHCVPHHLTIGTEREGIPEGAIELDPAALPLNLEEAFASVVPESSLAKPQDFGFAEQVGLSSGNNHHKESVGVGERHHATFADTGIATKTTKELKEENSEHNAQSAEGADADEESGNFFQEGLCVESEFFDFSEIRLIQKFEPGQIWALYSDADKFPNYYASIKKVDQKNNAIHVRWLVICPRSEEEKRLVKEELTVACGTFRFPSSHGTEVFDGTDYLSHPVDARCTGRRYEYEIIPCLGEIWAVFKNWRTGWTAEDYKNCEYELVEIFGHTDSSVQVRLLRKVDGFKAVFAADRNEGSLKTIRKDEYPKFSHQIPRFHLTNERGGKLRGFVELDPWSVPEAFLFTDSV</sequence>
<organism evidence="3 4">
    <name type="scientific">Zizania palustris</name>
    <name type="common">Northern wild rice</name>
    <dbReference type="NCBI Taxonomy" id="103762"/>
    <lineage>
        <taxon>Eukaryota</taxon>
        <taxon>Viridiplantae</taxon>
        <taxon>Streptophyta</taxon>
        <taxon>Embryophyta</taxon>
        <taxon>Tracheophyta</taxon>
        <taxon>Spermatophyta</taxon>
        <taxon>Magnoliopsida</taxon>
        <taxon>Liliopsida</taxon>
        <taxon>Poales</taxon>
        <taxon>Poaceae</taxon>
        <taxon>BOP clade</taxon>
        <taxon>Oryzoideae</taxon>
        <taxon>Oryzeae</taxon>
        <taxon>Zizaniinae</taxon>
        <taxon>Zizania</taxon>
    </lineage>
</organism>
<dbReference type="InterPro" id="IPR024593">
    <property type="entry name" value="DUF3444"/>
</dbReference>
<dbReference type="CDD" id="cd06257">
    <property type="entry name" value="DnaJ"/>
    <property type="match status" value="1"/>
</dbReference>
<evidence type="ECO:0000313" key="4">
    <source>
        <dbReference type="Proteomes" id="UP000729402"/>
    </source>
</evidence>
<comment type="caution">
    <text evidence="3">The sequence shown here is derived from an EMBL/GenBank/DDBJ whole genome shotgun (WGS) entry which is preliminary data.</text>
</comment>
<dbReference type="AlphaFoldDB" id="A0A8J5W3C4"/>
<dbReference type="EMBL" id="JAAALK010000283">
    <property type="protein sequence ID" value="KAG8075587.1"/>
    <property type="molecule type" value="Genomic_DNA"/>
</dbReference>
<protein>
    <recommendedName>
        <fullName evidence="2">J domain-containing protein</fullName>
    </recommendedName>
</protein>
<keyword evidence="4" id="KW-1185">Reference proteome</keyword>
<dbReference type="PANTHER" id="PTHR47374:SF6">
    <property type="entry name" value="ENDOSOME ANTIGEN-LIKE PROTEIN, PUTATIVE (DUF3444)-RELATED"/>
    <property type="match status" value="1"/>
</dbReference>
<feature type="compositionally biased region" description="Polar residues" evidence="1">
    <location>
        <begin position="144"/>
        <end position="156"/>
    </location>
</feature>
<dbReference type="InterPro" id="IPR001623">
    <property type="entry name" value="DnaJ_domain"/>
</dbReference>
<dbReference type="Proteomes" id="UP000729402">
    <property type="component" value="Unassembled WGS sequence"/>
</dbReference>
<feature type="region of interest" description="Disordered" evidence="1">
    <location>
        <begin position="767"/>
        <end position="787"/>
    </location>
</feature>
<name>A0A8J5W3C4_ZIZPA</name>
<feature type="region of interest" description="Disordered" evidence="1">
    <location>
        <begin position="137"/>
        <end position="156"/>
    </location>
</feature>
<feature type="compositionally biased region" description="Low complexity" evidence="1">
    <location>
        <begin position="323"/>
        <end position="334"/>
    </location>
</feature>
<gene>
    <name evidence="3" type="ORF">GUJ93_ZPchr0006g41908</name>
</gene>
<dbReference type="SMART" id="SM00271">
    <property type="entry name" value="DnaJ"/>
    <property type="match status" value="1"/>
</dbReference>
<accession>A0A8J5W3C4</accession>
<feature type="domain" description="J" evidence="2">
    <location>
        <begin position="67"/>
        <end position="131"/>
    </location>
</feature>
<dbReference type="EMBL" id="JAAALK010000283">
    <property type="protein sequence ID" value="KAG8075588.1"/>
    <property type="molecule type" value="Genomic_DNA"/>
</dbReference>
<dbReference type="OrthoDB" id="10250354at2759"/>
<dbReference type="Pfam" id="PF00226">
    <property type="entry name" value="DnaJ"/>
    <property type="match status" value="1"/>
</dbReference>
<dbReference type="PANTHER" id="PTHR47374">
    <property type="entry name" value="ENDOSOME ANTIGEN-LIKE PROTEIN, PUTATIVE (DUF3444)-RELATED"/>
    <property type="match status" value="1"/>
</dbReference>
<evidence type="ECO:0000256" key="1">
    <source>
        <dbReference type="SAM" id="MobiDB-lite"/>
    </source>
</evidence>
<dbReference type="Pfam" id="PF11926">
    <property type="entry name" value="DUF3444"/>
    <property type="match status" value="2"/>
</dbReference>
<reference evidence="3" key="1">
    <citation type="journal article" date="2021" name="bioRxiv">
        <title>Whole Genome Assembly and Annotation of Northern Wild Rice, Zizania palustris L., Supports a Whole Genome Duplication in the Zizania Genus.</title>
        <authorList>
            <person name="Haas M."/>
            <person name="Kono T."/>
            <person name="Macchietto M."/>
            <person name="Millas R."/>
            <person name="McGilp L."/>
            <person name="Shao M."/>
            <person name="Duquette J."/>
            <person name="Hirsch C.N."/>
            <person name="Kimball J."/>
        </authorList>
    </citation>
    <scope>NUCLEOTIDE SEQUENCE</scope>
    <source>
        <tissue evidence="3">Fresh leaf tissue</tissue>
    </source>
</reference>
<dbReference type="PROSITE" id="PS50076">
    <property type="entry name" value="DNAJ_2"/>
    <property type="match status" value="1"/>
</dbReference>